<accession>D0LZN5</accession>
<dbReference type="OrthoDB" id="5500342at2"/>
<sequence>MLDDLALTCTCGAMRGVIRQASPNTGAHVVCYCNDCQAFAHFLGRADEILDPSGGTEIFQVTSKHLELRGGHQHLACMRLGPRGLMRWYASCCRTPLANTVAKASVPFIGIIVSLLEPEPKSGPPLAPQLGPIKLRVHGRDARGPVRGGKVYAGAPLRKMLPVFGRLFAARLRGEHRDSPFFDPATGEPWAKPQVLTLEERRALERSRDARSSER</sequence>
<dbReference type="RefSeq" id="WP_012830606.1">
    <property type="nucleotide sequence ID" value="NC_013440.1"/>
</dbReference>
<keyword evidence="2" id="KW-1185">Reference proteome</keyword>
<dbReference type="HOGENOM" id="CLU_1364457_0_0_7"/>
<evidence type="ECO:0000313" key="2">
    <source>
        <dbReference type="Proteomes" id="UP000001880"/>
    </source>
</evidence>
<protein>
    <recommendedName>
        <fullName evidence="3">CENP-V/GFA domain-containing protein</fullName>
    </recommendedName>
</protein>
<dbReference type="InterPro" id="IPR046149">
    <property type="entry name" value="DUF6151"/>
</dbReference>
<dbReference type="Pfam" id="PF19648">
    <property type="entry name" value="DUF6151"/>
    <property type="match status" value="1"/>
</dbReference>
<dbReference type="STRING" id="502025.Hoch_5531"/>
<dbReference type="KEGG" id="hoh:Hoch_5531"/>
<proteinExistence type="predicted"/>
<dbReference type="EMBL" id="CP001804">
    <property type="protein sequence ID" value="ACY18014.1"/>
    <property type="molecule type" value="Genomic_DNA"/>
</dbReference>
<name>D0LZN5_HALO1</name>
<dbReference type="eggNOG" id="COG3791">
    <property type="taxonomic scope" value="Bacteria"/>
</dbReference>
<reference evidence="1 2" key="1">
    <citation type="journal article" date="2010" name="Stand. Genomic Sci.">
        <title>Complete genome sequence of Haliangium ochraceum type strain (SMP-2).</title>
        <authorList>
            <consortium name="US DOE Joint Genome Institute (JGI-PGF)"/>
            <person name="Ivanova N."/>
            <person name="Daum C."/>
            <person name="Lang E."/>
            <person name="Abt B."/>
            <person name="Kopitz M."/>
            <person name="Saunders E."/>
            <person name="Lapidus A."/>
            <person name="Lucas S."/>
            <person name="Glavina Del Rio T."/>
            <person name="Nolan M."/>
            <person name="Tice H."/>
            <person name="Copeland A."/>
            <person name="Cheng J.F."/>
            <person name="Chen F."/>
            <person name="Bruce D."/>
            <person name="Goodwin L."/>
            <person name="Pitluck S."/>
            <person name="Mavromatis K."/>
            <person name="Pati A."/>
            <person name="Mikhailova N."/>
            <person name="Chen A."/>
            <person name="Palaniappan K."/>
            <person name="Land M."/>
            <person name="Hauser L."/>
            <person name="Chang Y.J."/>
            <person name="Jeffries C.D."/>
            <person name="Detter J.C."/>
            <person name="Brettin T."/>
            <person name="Rohde M."/>
            <person name="Goker M."/>
            <person name="Bristow J."/>
            <person name="Markowitz V."/>
            <person name="Eisen J.A."/>
            <person name="Hugenholtz P."/>
            <person name="Kyrpides N.C."/>
            <person name="Klenk H.P."/>
        </authorList>
    </citation>
    <scope>NUCLEOTIDE SEQUENCE [LARGE SCALE GENOMIC DNA]</scope>
    <source>
        <strain evidence="2">DSM 14365 / CIP 107738 / JCM 11303 / AJ 13395 / SMP-2</strain>
    </source>
</reference>
<evidence type="ECO:0000313" key="1">
    <source>
        <dbReference type="EMBL" id="ACY18014.1"/>
    </source>
</evidence>
<evidence type="ECO:0008006" key="3">
    <source>
        <dbReference type="Google" id="ProtNLM"/>
    </source>
</evidence>
<gene>
    <name evidence="1" type="ordered locus">Hoch_5531</name>
</gene>
<organism evidence="1 2">
    <name type="scientific">Haliangium ochraceum (strain DSM 14365 / JCM 11303 / SMP-2)</name>
    <dbReference type="NCBI Taxonomy" id="502025"/>
    <lineage>
        <taxon>Bacteria</taxon>
        <taxon>Pseudomonadati</taxon>
        <taxon>Myxococcota</taxon>
        <taxon>Polyangia</taxon>
        <taxon>Haliangiales</taxon>
        <taxon>Kofleriaceae</taxon>
        <taxon>Haliangium</taxon>
    </lineage>
</organism>
<dbReference type="AlphaFoldDB" id="D0LZN5"/>
<dbReference type="Proteomes" id="UP000001880">
    <property type="component" value="Chromosome"/>
</dbReference>